<dbReference type="Pfam" id="PF13644">
    <property type="entry name" value="DKNYY"/>
    <property type="match status" value="2"/>
</dbReference>
<dbReference type="AlphaFoldDB" id="A0A6C0GG90"/>
<protein>
    <recommendedName>
        <fullName evidence="3">DKNYY family protein</fullName>
    </recommendedName>
</protein>
<organism evidence="1 2">
    <name type="scientific">Rhodocytophaga rosea</name>
    <dbReference type="NCBI Taxonomy" id="2704465"/>
    <lineage>
        <taxon>Bacteria</taxon>
        <taxon>Pseudomonadati</taxon>
        <taxon>Bacteroidota</taxon>
        <taxon>Cytophagia</taxon>
        <taxon>Cytophagales</taxon>
        <taxon>Rhodocytophagaceae</taxon>
        <taxon>Rhodocytophaga</taxon>
    </lineage>
</organism>
<name>A0A6C0GG90_9BACT</name>
<gene>
    <name evidence="1" type="ORF">GXP67_09325</name>
</gene>
<proteinExistence type="predicted"/>
<accession>A0A6C0GG90</accession>
<dbReference type="EMBL" id="CP048222">
    <property type="protein sequence ID" value="QHT66844.1"/>
    <property type="molecule type" value="Genomic_DNA"/>
</dbReference>
<dbReference type="InterPro" id="IPR027375">
    <property type="entry name" value="DKNYY"/>
</dbReference>
<dbReference type="KEGG" id="rhoz:GXP67_09325"/>
<sequence length="370" mass="42435">MPLVKLVKWIFKSIFILTGLVSVFRCNSGYKEKDGKITFNGREITDKNFVVLNDVFAKDSAYIYYKDQVITDADIVTFQALDEQYAKDKNRVYYCDEYRESQNYFLTKRKTITIVDKAIADSFTSLGGGYAKDGRFAYFEGTAFPVKDIATFEGIDRYFSRDQMQAYFNRKPIAGSDGKTFEVIDYHYAKDKAQVYFYGHPGEVKEDIYILPCNPAAFQVLDYPFSKDDNQVVYENEKMPQVHIASFQVLKNGYSKDQNAVYFETQKIAGVDVTSFELYAANDSLTQDFYYARDKASVYWQHKQVKQADVNSFKVLGHGYGSDHTHVFYKTTILTGADPNSFTVYPHGFGDADAEDSRNKYNEGKMVVSE</sequence>
<evidence type="ECO:0000313" key="1">
    <source>
        <dbReference type="EMBL" id="QHT66844.1"/>
    </source>
</evidence>
<dbReference type="RefSeq" id="WP_162442896.1">
    <property type="nucleotide sequence ID" value="NZ_CP048222.1"/>
</dbReference>
<reference evidence="1 2" key="1">
    <citation type="submission" date="2020-01" db="EMBL/GenBank/DDBJ databases">
        <authorList>
            <person name="Kim M.K."/>
        </authorList>
    </citation>
    <scope>NUCLEOTIDE SEQUENCE [LARGE SCALE GENOMIC DNA]</scope>
    <source>
        <strain evidence="1 2">172606-1</strain>
    </source>
</reference>
<evidence type="ECO:0008006" key="3">
    <source>
        <dbReference type="Google" id="ProtNLM"/>
    </source>
</evidence>
<dbReference type="Proteomes" id="UP000480178">
    <property type="component" value="Chromosome"/>
</dbReference>
<keyword evidence="2" id="KW-1185">Reference proteome</keyword>
<evidence type="ECO:0000313" key="2">
    <source>
        <dbReference type="Proteomes" id="UP000480178"/>
    </source>
</evidence>